<accession>A0A0F9CU86</accession>
<gene>
    <name evidence="1" type="ORF">LCGC14_2625750</name>
</gene>
<name>A0A0F9CU86_9ZZZZ</name>
<reference evidence="1" key="1">
    <citation type="journal article" date="2015" name="Nature">
        <title>Complex archaea that bridge the gap between prokaryotes and eukaryotes.</title>
        <authorList>
            <person name="Spang A."/>
            <person name="Saw J.H."/>
            <person name="Jorgensen S.L."/>
            <person name="Zaremba-Niedzwiedzka K."/>
            <person name="Martijn J."/>
            <person name="Lind A.E."/>
            <person name="van Eijk R."/>
            <person name="Schleper C."/>
            <person name="Guy L."/>
            <person name="Ettema T.J."/>
        </authorList>
    </citation>
    <scope>NUCLEOTIDE SEQUENCE</scope>
</reference>
<organism evidence="1">
    <name type="scientific">marine sediment metagenome</name>
    <dbReference type="NCBI Taxonomy" id="412755"/>
    <lineage>
        <taxon>unclassified sequences</taxon>
        <taxon>metagenomes</taxon>
        <taxon>ecological metagenomes</taxon>
    </lineage>
</organism>
<protein>
    <recommendedName>
        <fullName evidence="2">CotH protein</fullName>
    </recommendedName>
</protein>
<proteinExistence type="predicted"/>
<dbReference type="InterPro" id="IPR014867">
    <property type="entry name" value="Spore_coat_CotH_CotH2/3/7"/>
</dbReference>
<dbReference type="Pfam" id="PF08757">
    <property type="entry name" value="CotH"/>
    <property type="match status" value="1"/>
</dbReference>
<evidence type="ECO:0000313" key="1">
    <source>
        <dbReference type="EMBL" id="KKL03478.1"/>
    </source>
</evidence>
<sequence length="457" mass="51598">HGMATLAIIEAAVMTDDPRYRDTIIDDLKSLPTMSVVVDVPDIFGPGGIYANPWDRSERPTSVELIYPDGTEGFQINASIRLHGNPGTLNRYSMRLHFKRPYGPTKLKYPLFGADAADSLDVLVLRAGYTDTWAWPRYAWVGMEDISPEISQYIRDQWSRETQLAMGQPSPHGTFVHLYVNGMYWGLSNPTERPGDNFGANYLGGDKEDYDVIHDFAAQAGNMTAWYTMLSIAAGGGQFGSITNAAAYADVQRYLDVDNFIDYMILNLYGGNWDWPTHNWYASRHRSEEGRFRFYMWDGETMLGYVDEARTLNTNWANSPGQLYASLRSNAEFRMRFADRVHKHLFNDGELTPEKAAARHAEIGGRIAAAMTAESARWGDGRLNEVYPPRTRDDHWIPRINAIRNDFFPQRPAIVVAQYRGAELYPSIDPPEMNQHGGQVPDGFQLDISASAGTIYY</sequence>
<evidence type="ECO:0008006" key="2">
    <source>
        <dbReference type="Google" id="ProtNLM"/>
    </source>
</evidence>
<feature type="non-terminal residue" evidence="1">
    <location>
        <position position="457"/>
    </location>
</feature>
<dbReference type="EMBL" id="LAZR01044912">
    <property type="protein sequence ID" value="KKL03478.1"/>
    <property type="molecule type" value="Genomic_DNA"/>
</dbReference>
<comment type="caution">
    <text evidence="1">The sequence shown here is derived from an EMBL/GenBank/DDBJ whole genome shotgun (WGS) entry which is preliminary data.</text>
</comment>
<feature type="non-terminal residue" evidence="1">
    <location>
        <position position="1"/>
    </location>
</feature>
<dbReference type="AlphaFoldDB" id="A0A0F9CU86"/>